<dbReference type="STRING" id="67801.A0A1B0C6X7"/>
<proteinExistence type="predicted"/>
<dbReference type="InterPro" id="IPR015943">
    <property type="entry name" value="WD40/YVTN_repeat-like_dom_sf"/>
</dbReference>
<dbReference type="PANTHER" id="PTHR45903:SF1">
    <property type="entry name" value="GLUTAMATE-RICH WD REPEAT-CONTAINING PROTEIN 1"/>
    <property type="match status" value="1"/>
</dbReference>
<dbReference type="PROSITE" id="PS50294">
    <property type="entry name" value="WD_REPEATS_REGION"/>
    <property type="match status" value="1"/>
</dbReference>
<name>A0A1B0C6X7_9MUSC</name>
<keyword evidence="2" id="KW-0677">Repeat</keyword>
<dbReference type="EMBL" id="JXJN01027194">
    <property type="status" value="NOT_ANNOTATED_CDS"/>
    <property type="molecule type" value="Genomic_DNA"/>
</dbReference>
<dbReference type="PROSITE" id="PS50082">
    <property type="entry name" value="WD_REPEATS_2"/>
    <property type="match status" value="1"/>
</dbReference>
<dbReference type="PROSITE" id="PS00678">
    <property type="entry name" value="WD_REPEATS_1"/>
    <property type="match status" value="1"/>
</dbReference>
<dbReference type="EMBL" id="JXJN01027195">
    <property type="status" value="NOT_ANNOTATED_CDS"/>
    <property type="molecule type" value="Genomic_DNA"/>
</dbReference>
<evidence type="ECO:0000313" key="4">
    <source>
        <dbReference type="EnsemblMetazoa" id="GPPI050815-PA"/>
    </source>
</evidence>
<evidence type="ECO:0000256" key="3">
    <source>
        <dbReference type="PROSITE-ProRule" id="PRU00221"/>
    </source>
</evidence>
<dbReference type="SUPFAM" id="SSF50978">
    <property type="entry name" value="WD40 repeat-like"/>
    <property type="match status" value="1"/>
</dbReference>
<evidence type="ECO:0000256" key="2">
    <source>
        <dbReference type="ARBA" id="ARBA00022737"/>
    </source>
</evidence>
<dbReference type="InterPro" id="IPR036322">
    <property type="entry name" value="WD40_repeat_dom_sf"/>
</dbReference>
<reference evidence="4" key="2">
    <citation type="submission" date="2020-05" db="UniProtKB">
        <authorList>
            <consortium name="EnsemblMetazoa"/>
        </authorList>
    </citation>
    <scope>IDENTIFICATION</scope>
    <source>
        <strain evidence="4">IAEA</strain>
    </source>
</reference>
<organism evidence="4 5">
    <name type="scientific">Glossina palpalis gambiensis</name>
    <dbReference type="NCBI Taxonomy" id="67801"/>
    <lineage>
        <taxon>Eukaryota</taxon>
        <taxon>Metazoa</taxon>
        <taxon>Ecdysozoa</taxon>
        <taxon>Arthropoda</taxon>
        <taxon>Hexapoda</taxon>
        <taxon>Insecta</taxon>
        <taxon>Pterygota</taxon>
        <taxon>Neoptera</taxon>
        <taxon>Endopterygota</taxon>
        <taxon>Diptera</taxon>
        <taxon>Brachycera</taxon>
        <taxon>Muscomorpha</taxon>
        <taxon>Hippoboscoidea</taxon>
        <taxon>Glossinidae</taxon>
        <taxon>Glossina</taxon>
    </lineage>
</organism>
<dbReference type="AlphaFoldDB" id="A0A1B0C6X7"/>
<dbReference type="EnsemblMetazoa" id="GPPI050815-RA">
    <property type="protein sequence ID" value="GPPI050815-PA"/>
    <property type="gene ID" value="GPPI050815"/>
</dbReference>
<dbReference type="VEuPathDB" id="VectorBase:GPPI050815"/>
<dbReference type="InterPro" id="IPR051972">
    <property type="entry name" value="Glutamate-rich_WD_repeat"/>
</dbReference>
<dbReference type="InterPro" id="IPR001680">
    <property type="entry name" value="WD40_rpt"/>
</dbReference>
<keyword evidence="1 3" id="KW-0853">WD repeat</keyword>
<dbReference type="SMART" id="SM00320">
    <property type="entry name" value="WD40"/>
    <property type="match status" value="1"/>
</dbReference>
<reference evidence="5" key="1">
    <citation type="submission" date="2015-01" db="EMBL/GenBank/DDBJ databases">
        <authorList>
            <person name="Aksoy S."/>
            <person name="Warren W."/>
            <person name="Wilson R.K."/>
        </authorList>
    </citation>
    <scope>NUCLEOTIDE SEQUENCE [LARGE SCALE GENOMIC DNA]</scope>
    <source>
        <strain evidence="5">IAEA</strain>
    </source>
</reference>
<dbReference type="Pfam" id="PF00400">
    <property type="entry name" value="WD40"/>
    <property type="match status" value="1"/>
</dbReference>
<dbReference type="Gene3D" id="2.130.10.10">
    <property type="entry name" value="YVTN repeat-like/Quinoprotein amine dehydrogenase"/>
    <property type="match status" value="1"/>
</dbReference>
<protein>
    <submittedName>
        <fullName evidence="4">Uncharacterized protein</fullName>
    </submittedName>
</protein>
<sequence>MARRHYTDVAKTAAIIGNQEQLTDNSKIVRGLLFSMYQELRRNNLAVTSDMRHNLILLHRYHAIEDVQLQKQYERDDANLDLRQFQSKKLVAAFKHHTNHITTVEWNPEDSTLLASGGDDDQIALWDLAVEKDDET</sequence>
<evidence type="ECO:0000256" key="1">
    <source>
        <dbReference type="ARBA" id="ARBA00022574"/>
    </source>
</evidence>
<dbReference type="InterPro" id="IPR019775">
    <property type="entry name" value="WD40_repeat_CS"/>
</dbReference>
<evidence type="ECO:0000313" key="5">
    <source>
        <dbReference type="Proteomes" id="UP000092460"/>
    </source>
</evidence>
<keyword evidence="5" id="KW-1185">Reference proteome</keyword>
<feature type="repeat" description="WD" evidence="3">
    <location>
        <begin position="94"/>
        <end position="136"/>
    </location>
</feature>
<dbReference type="GO" id="GO:0005730">
    <property type="term" value="C:nucleolus"/>
    <property type="evidence" value="ECO:0007669"/>
    <property type="project" value="TreeGrafter"/>
</dbReference>
<dbReference type="GO" id="GO:0042254">
    <property type="term" value="P:ribosome biogenesis"/>
    <property type="evidence" value="ECO:0007669"/>
    <property type="project" value="TreeGrafter"/>
</dbReference>
<dbReference type="Proteomes" id="UP000092460">
    <property type="component" value="Unassembled WGS sequence"/>
</dbReference>
<dbReference type="PANTHER" id="PTHR45903">
    <property type="entry name" value="GLUTAMATE-RICH WD REPEAT-CONTAINING PROTEIN 1"/>
    <property type="match status" value="1"/>
</dbReference>
<accession>A0A1B0C6X7</accession>